<proteinExistence type="predicted"/>
<keyword evidence="2" id="KW-0804">Transcription</keyword>
<accession>Q65QP8</accession>
<dbReference type="HOGENOM" id="CLU_000445_100_0_6"/>
<keyword evidence="1" id="KW-0805">Transcription regulation</keyword>
<dbReference type="Pfam" id="PF12833">
    <property type="entry name" value="HTH_18"/>
    <property type="match status" value="1"/>
</dbReference>
<organism evidence="4 5">
    <name type="scientific">Mannheimia succiniciproducens (strain KCTC 0769BP / MBEL55E)</name>
    <dbReference type="NCBI Taxonomy" id="221988"/>
    <lineage>
        <taxon>Bacteria</taxon>
        <taxon>Pseudomonadati</taxon>
        <taxon>Pseudomonadota</taxon>
        <taxon>Gammaproteobacteria</taxon>
        <taxon>Pasteurellales</taxon>
        <taxon>Pasteurellaceae</taxon>
        <taxon>Basfia</taxon>
    </lineage>
</organism>
<evidence type="ECO:0000313" key="4">
    <source>
        <dbReference type="EMBL" id="AAU38712.1"/>
    </source>
</evidence>
<dbReference type="PROSITE" id="PS01124">
    <property type="entry name" value="HTH_ARAC_FAMILY_2"/>
    <property type="match status" value="1"/>
</dbReference>
<dbReference type="eggNOG" id="COG4977">
    <property type="taxonomic scope" value="Bacteria"/>
</dbReference>
<protein>
    <submittedName>
        <fullName evidence="4">AraC protein</fullName>
    </submittedName>
</protein>
<dbReference type="STRING" id="221988.MS2105"/>
<dbReference type="AlphaFoldDB" id="Q65QP8"/>
<evidence type="ECO:0000256" key="2">
    <source>
        <dbReference type="ARBA" id="ARBA00023163"/>
    </source>
</evidence>
<dbReference type="SUPFAM" id="SSF46689">
    <property type="entry name" value="Homeodomain-like"/>
    <property type="match status" value="2"/>
</dbReference>
<dbReference type="EMBL" id="AE016827">
    <property type="protein sequence ID" value="AAU38712.1"/>
    <property type="molecule type" value="Genomic_DNA"/>
</dbReference>
<dbReference type="KEGG" id="msu:MS2105"/>
<dbReference type="InterPro" id="IPR009057">
    <property type="entry name" value="Homeodomain-like_sf"/>
</dbReference>
<dbReference type="InterPro" id="IPR018060">
    <property type="entry name" value="HTH_AraC"/>
</dbReference>
<dbReference type="SMART" id="SM00342">
    <property type="entry name" value="HTH_ARAC"/>
    <property type="match status" value="1"/>
</dbReference>
<dbReference type="GO" id="GO:0003700">
    <property type="term" value="F:DNA-binding transcription factor activity"/>
    <property type="evidence" value="ECO:0007669"/>
    <property type="project" value="InterPro"/>
</dbReference>
<keyword evidence="5" id="KW-1185">Reference proteome</keyword>
<feature type="domain" description="HTH araC/xylS-type" evidence="3">
    <location>
        <begin position="207"/>
        <end position="302"/>
    </location>
</feature>
<evidence type="ECO:0000259" key="3">
    <source>
        <dbReference type="PROSITE" id="PS01124"/>
    </source>
</evidence>
<evidence type="ECO:0000256" key="1">
    <source>
        <dbReference type="ARBA" id="ARBA00023015"/>
    </source>
</evidence>
<dbReference type="Proteomes" id="UP000000607">
    <property type="component" value="Chromosome"/>
</dbReference>
<dbReference type="PANTHER" id="PTHR43436">
    <property type="entry name" value="ARAC-FAMILY TRANSCRIPTIONAL REGULATOR"/>
    <property type="match status" value="1"/>
</dbReference>
<name>Q65QP8_MANSM</name>
<dbReference type="PANTHER" id="PTHR43436:SF1">
    <property type="entry name" value="TRANSCRIPTIONAL REGULATORY PROTEIN"/>
    <property type="match status" value="1"/>
</dbReference>
<evidence type="ECO:0000313" key="5">
    <source>
        <dbReference type="Proteomes" id="UP000000607"/>
    </source>
</evidence>
<dbReference type="GO" id="GO:0043565">
    <property type="term" value="F:sequence-specific DNA binding"/>
    <property type="evidence" value="ECO:0007669"/>
    <property type="project" value="InterPro"/>
</dbReference>
<dbReference type="Pfam" id="PF06719">
    <property type="entry name" value="AraC_N"/>
    <property type="match status" value="1"/>
</dbReference>
<dbReference type="InterPro" id="IPR009594">
    <property type="entry name" value="Tscrpt_reg_HTH_AraC_N"/>
</dbReference>
<dbReference type="Gene3D" id="1.10.10.60">
    <property type="entry name" value="Homeodomain-like"/>
    <property type="match status" value="2"/>
</dbReference>
<gene>
    <name evidence="4" type="primary">araC</name>
    <name evidence="4" type="ordered locus">MS2105</name>
</gene>
<reference evidence="4 5" key="1">
    <citation type="journal article" date="2004" name="Nat. Biotechnol.">
        <title>The genome sequence of the capnophilic rumen bacterium Mannheimia succiniciproducens.</title>
        <authorList>
            <person name="Hong S.H."/>
            <person name="Kim J.S."/>
            <person name="Lee S.Y."/>
            <person name="In Y.H."/>
            <person name="Choi S.S."/>
            <person name="Rih J.-K."/>
            <person name="Kim C.H."/>
            <person name="Jeong H."/>
            <person name="Hur C.G."/>
            <person name="Kim J.J."/>
        </authorList>
    </citation>
    <scope>NUCLEOTIDE SEQUENCE [LARGE SCALE GENOMIC DNA]</scope>
    <source>
        <strain evidence="5">KCTC 0769BP / MBEL55E</strain>
    </source>
</reference>
<sequence>MSGILFLLITCLFIQIIMFSEQSFARLLDVIPHNQTYHSPIKGLIIHHSDHPFSYDNVIQEPSICIVIRGEREVQLGNQCYLFDNRHFMFCPVNVPMCGKVLQATAEEPFVVMSMKIDLQAVNKILLEQTALLAKNSENPTAFGQWHLDAELENAFERLLLLHENTKDITFLAPLIQQEIYYRLLTGEQGDKLKQMVSFGSNTQKIAKATEYLKAHYIETITVESLAELCGMSLSGFHNHFKKHTTLSPLQYQKSLRLMEANRLISQENLPISTAAFQVGYESPSQFSREYKRYFGKAPSVR</sequence>